<accession>A0A0K9NRS4</accession>
<evidence type="ECO:0000313" key="2">
    <source>
        <dbReference type="Proteomes" id="UP000036987"/>
    </source>
</evidence>
<proteinExistence type="predicted"/>
<organism evidence="1 2">
    <name type="scientific">Zostera marina</name>
    <name type="common">Eelgrass</name>
    <dbReference type="NCBI Taxonomy" id="29655"/>
    <lineage>
        <taxon>Eukaryota</taxon>
        <taxon>Viridiplantae</taxon>
        <taxon>Streptophyta</taxon>
        <taxon>Embryophyta</taxon>
        <taxon>Tracheophyta</taxon>
        <taxon>Spermatophyta</taxon>
        <taxon>Magnoliopsida</taxon>
        <taxon>Liliopsida</taxon>
        <taxon>Zosteraceae</taxon>
        <taxon>Zostera</taxon>
    </lineage>
</organism>
<dbReference type="PANTHER" id="PTHR36776">
    <property type="entry name" value="EXPRESSED PROTEIN"/>
    <property type="match status" value="1"/>
</dbReference>
<dbReference type="OrthoDB" id="41419at2759"/>
<name>A0A0K9NRS4_ZOSMR</name>
<protein>
    <submittedName>
        <fullName evidence="1">Uncharacterized protein</fullName>
    </submittedName>
</protein>
<dbReference type="STRING" id="29655.A0A0K9NRS4"/>
<reference evidence="2" key="1">
    <citation type="journal article" date="2016" name="Nature">
        <title>The genome of the seagrass Zostera marina reveals angiosperm adaptation to the sea.</title>
        <authorList>
            <person name="Olsen J.L."/>
            <person name="Rouze P."/>
            <person name="Verhelst B."/>
            <person name="Lin Y.-C."/>
            <person name="Bayer T."/>
            <person name="Collen J."/>
            <person name="Dattolo E."/>
            <person name="De Paoli E."/>
            <person name="Dittami S."/>
            <person name="Maumus F."/>
            <person name="Michel G."/>
            <person name="Kersting A."/>
            <person name="Lauritano C."/>
            <person name="Lohaus R."/>
            <person name="Toepel M."/>
            <person name="Tonon T."/>
            <person name="Vanneste K."/>
            <person name="Amirebrahimi M."/>
            <person name="Brakel J."/>
            <person name="Bostroem C."/>
            <person name="Chovatia M."/>
            <person name="Grimwood J."/>
            <person name="Jenkins J.W."/>
            <person name="Jueterbock A."/>
            <person name="Mraz A."/>
            <person name="Stam W.T."/>
            <person name="Tice H."/>
            <person name="Bornberg-Bauer E."/>
            <person name="Green P.J."/>
            <person name="Pearson G.A."/>
            <person name="Procaccini G."/>
            <person name="Duarte C.M."/>
            <person name="Schmutz J."/>
            <person name="Reusch T.B.H."/>
            <person name="Van de Peer Y."/>
        </authorList>
    </citation>
    <scope>NUCLEOTIDE SEQUENCE [LARGE SCALE GENOMIC DNA]</scope>
    <source>
        <strain evidence="2">cv. Finnish</strain>
    </source>
</reference>
<dbReference type="Proteomes" id="UP000036987">
    <property type="component" value="Unassembled WGS sequence"/>
</dbReference>
<dbReference type="PANTHER" id="PTHR36776:SF1">
    <property type="entry name" value="EXPRESSED PROTEIN"/>
    <property type="match status" value="1"/>
</dbReference>
<evidence type="ECO:0000313" key="1">
    <source>
        <dbReference type="EMBL" id="KMZ58670.1"/>
    </source>
</evidence>
<sequence length="181" mass="20247">MSTLNSISPFVTGAVTNPRHPPLSPSTSSLLVTGLRFRSHVSSSLRHRRNQILLRALEKSEVVEEEELVEVLRVPESWMSPSNALKESEWLRTSLQKWLDDEYCPEDANLEISKVAAQSYYESLTGKTDDMGEILMNMVKSLQSVSFQESFHGSFSSANAAVHLITLKMESDSSELEIDGE</sequence>
<dbReference type="EMBL" id="LFYR01001898">
    <property type="protein sequence ID" value="KMZ58670.1"/>
    <property type="molecule type" value="Genomic_DNA"/>
</dbReference>
<dbReference type="AlphaFoldDB" id="A0A0K9NRS4"/>
<comment type="caution">
    <text evidence="1">The sequence shown here is derived from an EMBL/GenBank/DDBJ whole genome shotgun (WGS) entry which is preliminary data.</text>
</comment>
<keyword evidence="2" id="KW-1185">Reference proteome</keyword>
<gene>
    <name evidence="1" type="ORF">ZOSMA_74G00110</name>
</gene>